<dbReference type="STRING" id="670483.S7RRW7"/>
<dbReference type="InterPro" id="IPR013922">
    <property type="entry name" value="Cyclin_PHO80-like"/>
</dbReference>
<dbReference type="CDD" id="cd20557">
    <property type="entry name" value="CYCLIN_ScPCL1-like"/>
    <property type="match status" value="1"/>
</dbReference>
<reference evidence="2 3" key="1">
    <citation type="journal article" date="2012" name="Science">
        <title>The Paleozoic origin of enzymatic lignin decomposition reconstructed from 31 fungal genomes.</title>
        <authorList>
            <person name="Floudas D."/>
            <person name="Binder M."/>
            <person name="Riley R."/>
            <person name="Barry K."/>
            <person name="Blanchette R.A."/>
            <person name="Henrissat B."/>
            <person name="Martinez A.T."/>
            <person name="Otillar R."/>
            <person name="Spatafora J.W."/>
            <person name="Yadav J.S."/>
            <person name="Aerts A."/>
            <person name="Benoit I."/>
            <person name="Boyd A."/>
            <person name="Carlson A."/>
            <person name="Copeland A."/>
            <person name="Coutinho P.M."/>
            <person name="de Vries R.P."/>
            <person name="Ferreira P."/>
            <person name="Findley K."/>
            <person name="Foster B."/>
            <person name="Gaskell J."/>
            <person name="Glotzer D."/>
            <person name="Gorecki P."/>
            <person name="Heitman J."/>
            <person name="Hesse C."/>
            <person name="Hori C."/>
            <person name="Igarashi K."/>
            <person name="Jurgens J.A."/>
            <person name="Kallen N."/>
            <person name="Kersten P."/>
            <person name="Kohler A."/>
            <person name="Kuees U."/>
            <person name="Kumar T.K.A."/>
            <person name="Kuo A."/>
            <person name="LaButti K."/>
            <person name="Larrondo L.F."/>
            <person name="Lindquist E."/>
            <person name="Ling A."/>
            <person name="Lombard V."/>
            <person name="Lucas S."/>
            <person name="Lundell T."/>
            <person name="Martin R."/>
            <person name="McLaughlin D.J."/>
            <person name="Morgenstern I."/>
            <person name="Morin E."/>
            <person name="Murat C."/>
            <person name="Nagy L.G."/>
            <person name="Nolan M."/>
            <person name="Ohm R.A."/>
            <person name="Patyshakuliyeva A."/>
            <person name="Rokas A."/>
            <person name="Ruiz-Duenas F.J."/>
            <person name="Sabat G."/>
            <person name="Salamov A."/>
            <person name="Samejima M."/>
            <person name="Schmutz J."/>
            <person name="Slot J.C."/>
            <person name="St John F."/>
            <person name="Stenlid J."/>
            <person name="Sun H."/>
            <person name="Sun S."/>
            <person name="Syed K."/>
            <person name="Tsang A."/>
            <person name="Wiebenga A."/>
            <person name="Young D."/>
            <person name="Pisabarro A."/>
            <person name="Eastwood D.C."/>
            <person name="Martin F."/>
            <person name="Cullen D."/>
            <person name="Grigoriev I.V."/>
            <person name="Hibbett D.S."/>
        </authorList>
    </citation>
    <scope>NUCLEOTIDE SEQUENCE [LARGE SCALE GENOMIC DNA]</scope>
    <source>
        <strain evidence="2 3">ATCC 11539</strain>
    </source>
</reference>
<organism evidence="2 3">
    <name type="scientific">Gloeophyllum trabeum (strain ATCC 11539 / FP-39264 / Madison 617)</name>
    <name type="common">Brown rot fungus</name>
    <dbReference type="NCBI Taxonomy" id="670483"/>
    <lineage>
        <taxon>Eukaryota</taxon>
        <taxon>Fungi</taxon>
        <taxon>Dikarya</taxon>
        <taxon>Basidiomycota</taxon>
        <taxon>Agaricomycotina</taxon>
        <taxon>Agaricomycetes</taxon>
        <taxon>Gloeophyllales</taxon>
        <taxon>Gloeophyllaceae</taxon>
        <taxon>Gloeophyllum</taxon>
    </lineage>
</organism>
<dbReference type="GO" id="GO:0000307">
    <property type="term" value="C:cyclin-dependent protein kinase holoenzyme complex"/>
    <property type="evidence" value="ECO:0007669"/>
    <property type="project" value="TreeGrafter"/>
</dbReference>
<evidence type="ECO:0000256" key="1">
    <source>
        <dbReference type="SAM" id="MobiDB-lite"/>
    </source>
</evidence>
<dbReference type="PANTHER" id="PTHR15615:SF36">
    <property type="entry name" value="PHO85 CYCLIN-5"/>
    <property type="match status" value="1"/>
</dbReference>
<dbReference type="eggNOG" id="KOG1674">
    <property type="taxonomic scope" value="Eukaryota"/>
</dbReference>
<dbReference type="GO" id="GO:0016538">
    <property type="term" value="F:cyclin-dependent protein serine/threonine kinase regulator activity"/>
    <property type="evidence" value="ECO:0007669"/>
    <property type="project" value="TreeGrafter"/>
</dbReference>
<accession>S7RRW7</accession>
<evidence type="ECO:0000313" key="3">
    <source>
        <dbReference type="Proteomes" id="UP000030669"/>
    </source>
</evidence>
<evidence type="ECO:0008006" key="4">
    <source>
        <dbReference type="Google" id="ProtNLM"/>
    </source>
</evidence>
<dbReference type="OMA" id="WVSEGEI"/>
<dbReference type="GO" id="GO:0005634">
    <property type="term" value="C:nucleus"/>
    <property type="evidence" value="ECO:0007669"/>
    <property type="project" value="TreeGrafter"/>
</dbReference>
<keyword evidence="3" id="KW-1185">Reference proteome</keyword>
<sequence>MHAVSHSLAHRGPGATRARARWQPYASPSPSVSSRSSVSSNYPNTPASSVTTSPASTYAPSICDFERQQNPLPNPPSTSQAPKEAHYRDTQRGRYLTSLIDQAVKSLCEIWHPADIPVVFQTSARVPFCAPSQTTTAPTTNQYSHSHHHTRNIQLLSPVSPSSPCSPSSQSSTSSPSDSCMGGPAAAAQCSKSNLLPLRNFVHEVLRRSKTSGCVLQTALCYLEAIRCKVPELMRKERDGEGAKGESESASRIIFPEEEDAEALGVSLESISSKCYVSPATTSSGDEQDTDVMDTVRIQDGCAAAPQSQSTAGPSTSLAESSTRFAGCHPCMEGIQKKPKGPSAPLPPLPRLPSPLLCPRRAFLASLILASKFMQDKCYSNRAWAKLSGLHPREIGRCERALGDALEWRLWVGKAPTKSESAGARGVARCKSEADLGPPSRSSDLPCFNAYPSSAPSQFNASSVEWTAWPTVSNSAPRPNMLRRSSTVPALPTGTVSEEYSMLTSMGYNPRSGASRQPAHDAIATFNGASDMSSLAAIFYESAFSNGEGCSSWPGAAANVDGYQRRPWAAPVEDNSPPTPTLSYSPSSTTSSESSSDGDRTIQMTALSDADVPTHLLQFPPLLGGGFPGAADFMKATSFPLSVPVVVGGNGAQSTVDISWFHQASMVSSSGALGVHMLGGSVYQQ</sequence>
<name>S7RRW7_GLOTA</name>
<feature type="region of interest" description="Disordered" evidence="1">
    <location>
        <begin position="1"/>
        <end position="89"/>
    </location>
</feature>
<dbReference type="RefSeq" id="XP_007864493.1">
    <property type="nucleotide sequence ID" value="XM_007866302.1"/>
</dbReference>
<dbReference type="GeneID" id="19303823"/>
<feature type="compositionally biased region" description="Low complexity" evidence="1">
    <location>
        <begin position="581"/>
        <end position="595"/>
    </location>
</feature>
<evidence type="ECO:0000313" key="2">
    <source>
        <dbReference type="EMBL" id="EPQ57385.1"/>
    </source>
</evidence>
<feature type="region of interest" description="Disordered" evidence="1">
    <location>
        <begin position="155"/>
        <end position="180"/>
    </location>
</feature>
<feature type="compositionally biased region" description="Low complexity" evidence="1">
    <location>
        <begin position="28"/>
        <end position="61"/>
    </location>
</feature>
<dbReference type="AlphaFoldDB" id="S7RRW7"/>
<dbReference type="EMBL" id="KB469299">
    <property type="protein sequence ID" value="EPQ57385.1"/>
    <property type="molecule type" value="Genomic_DNA"/>
</dbReference>
<dbReference type="PANTHER" id="PTHR15615">
    <property type="match status" value="1"/>
</dbReference>
<feature type="compositionally biased region" description="Low complexity" evidence="1">
    <location>
        <begin position="157"/>
        <end position="179"/>
    </location>
</feature>
<dbReference type="HOGENOM" id="CLU_018882_0_0_1"/>
<feature type="region of interest" description="Disordered" evidence="1">
    <location>
        <begin position="568"/>
        <end position="600"/>
    </location>
</feature>
<dbReference type="Proteomes" id="UP000030669">
    <property type="component" value="Unassembled WGS sequence"/>
</dbReference>
<proteinExistence type="predicted"/>
<dbReference type="GO" id="GO:0019901">
    <property type="term" value="F:protein kinase binding"/>
    <property type="evidence" value="ECO:0007669"/>
    <property type="project" value="InterPro"/>
</dbReference>
<gene>
    <name evidence="2" type="ORF">GLOTRDRAFT_137720</name>
</gene>
<protein>
    <recommendedName>
        <fullName evidence="4">Cyclin N-terminal domain-containing protein</fullName>
    </recommendedName>
</protein>
<dbReference type="KEGG" id="gtr:GLOTRDRAFT_137720"/>
<dbReference type="Gene3D" id="1.10.472.10">
    <property type="entry name" value="Cyclin-like"/>
    <property type="match status" value="1"/>
</dbReference>
<dbReference type="OrthoDB" id="286814at2759"/>